<dbReference type="EMBL" id="JBBEUB010000001">
    <property type="protein sequence ID" value="MEJ2901482.1"/>
    <property type="molecule type" value="Genomic_DNA"/>
</dbReference>
<evidence type="ECO:0000259" key="1">
    <source>
        <dbReference type="PROSITE" id="PS51186"/>
    </source>
</evidence>
<keyword evidence="3" id="KW-1185">Reference proteome</keyword>
<dbReference type="InterPro" id="IPR000182">
    <property type="entry name" value="GNAT_dom"/>
</dbReference>
<dbReference type="RefSeq" id="WP_172660547.1">
    <property type="nucleotide sequence ID" value="NZ_JABMKW010000016.1"/>
</dbReference>
<dbReference type="PROSITE" id="PS51186">
    <property type="entry name" value="GNAT"/>
    <property type="match status" value="1"/>
</dbReference>
<keyword evidence="2" id="KW-0808">Transferase</keyword>
<dbReference type="InterPro" id="IPR051908">
    <property type="entry name" value="Ribosomal_N-acetyltransferase"/>
</dbReference>
<dbReference type="PANTHER" id="PTHR43441">
    <property type="entry name" value="RIBOSOMAL-PROTEIN-SERINE ACETYLTRANSFERASE"/>
    <property type="match status" value="1"/>
</dbReference>
<dbReference type="InterPro" id="IPR016181">
    <property type="entry name" value="Acyl_CoA_acyltransferase"/>
</dbReference>
<dbReference type="Pfam" id="PF13302">
    <property type="entry name" value="Acetyltransf_3"/>
    <property type="match status" value="1"/>
</dbReference>
<dbReference type="Gene3D" id="3.40.630.30">
    <property type="match status" value="1"/>
</dbReference>
<reference evidence="2 3" key="1">
    <citation type="submission" date="2024-03" db="EMBL/GenBank/DDBJ databases">
        <title>Sequence of Lycoming College Course Isolates.</title>
        <authorList>
            <person name="Plotts O."/>
            <person name="Newman J."/>
        </authorList>
    </citation>
    <scope>NUCLEOTIDE SEQUENCE [LARGE SCALE GENOMIC DNA]</scope>
    <source>
        <strain evidence="2 3">CJB-3</strain>
    </source>
</reference>
<organism evidence="2 3">
    <name type="scientific">Pedobacter panaciterrae</name>
    <dbReference type="NCBI Taxonomy" id="363849"/>
    <lineage>
        <taxon>Bacteria</taxon>
        <taxon>Pseudomonadati</taxon>
        <taxon>Bacteroidota</taxon>
        <taxon>Sphingobacteriia</taxon>
        <taxon>Sphingobacteriales</taxon>
        <taxon>Sphingobacteriaceae</taxon>
        <taxon>Pedobacter</taxon>
    </lineage>
</organism>
<dbReference type="SUPFAM" id="SSF55729">
    <property type="entry name" value="Acyl-CoA N-acyltransferases (Nat)"/>
    <property type="match status" value="1"/>
</dbReference>
<protein>
    <submittedName>
        <fullName evidence="2">GNAT family protein</fullName>
        <ecNumber evidence="2">2.-.-.-</ecNumber>
    </submittedName>
</protein>
<sequence>MIITIDQNITLEQTAVKHAEGLLEAINSSRAQLSEFLPWVPNMQSVGDLIAYIRKCEQLYEQGLEVSFVIMLDNQPVGRIGLHYLNVFNQSGAIGYWLAESAQGRGIMIRSCKALIDYGFKELALHRIEIKAATLNLKSQAIPRKLGFQQEGVLRQSEKVNGKFLDLVLYSMLHHEWKMDA</sequence>
<name>A0ABU8NGV0_9SPHI</name>
<dbReference type="EC" id="2.-.-.-" evidence="2"/>
<dbReference type="Proteomes" id="UP001378956">
    <property type="component" value="Unassembled WGS sequence"/>
</dbReference>
<evidence type="ECO:0000313" key="3">
    <source>
        <dbReference type="Proteomes" id="UP001378956"/>
    </source>
</evidence>
<comment type="caution">
    <text evidence="2">The sequence shown here is derived from an EMBL/GenBank/DDBJ whole genome shotgun (WGS) entry which is preliminary data.</text>
</comment>
<proteinExistence type="predicted"/>
<feature type="domain" description="N-acetyltransferase" evidence="1">
    <location>
        <begin position="9"/>
        <end position="166"/>
    </location>
</feature>
<accession>A0ABU8NGV0</accession>
<dbReference type="PANTHER" id="PTHR43441:SF12">
    <property type="entry name" value="RIBOSOMAL N-ACETYLTRANSFERASE YDAF-RELATED"/>
    <property type="match status" value="1"/>
</dbReference>
<evidence type="ECO:0000313" key="2">
    <source>
        <dbReference type="EMBL" id="MEJ2901482.1"/>
    </source>
</evidence>
<gene>
    <name evidence="2" type="ORF">WAE58_03560</name>
</gene>
<dbReference type="GO" id="GO:0016740">
    <property type="term" value="F:transferase activity"/>
    <property type="evidence" value="ECO:0007669"/>
    <property type="project" value="UniProtKB-KW"/>
</dbReference>